<dbReference type="OMA" id="CWIEVQI"/>
<dbReference type="InterPro" id="IPR036578">
    <property type="entry name" value="SMAD_MH1_sf"/>
</dbReference>
<dbReference type="GO" id="GO:0030509">
    <property type="term" value="P:BMP signaling pathway"/>
    <property type="evidence" value="ECO:0007669"/>
    <property type="project" value="TreeGrafter"/>
</dbReference>
<keyword evidence="8 9" id="KW-0539">Nucleus</keyword>
<dbReference type="Proteomes" id="UP000594454">
    <property type="component" value="Chromosome 5"/>
</dbReference>
<keyword evidence="6" id="KW-0238">DNA-binding</keyword>
<evidence type="ECO:0000256" key="8">
    <source>
        <dbReference type="ARBA" id="ARBA00023242"/>
    </source>
</evidence>
<dbReference type="InterPro" id="IPR003619">
    <property type="entry name" value="MAD_homology1_Dwarfin-type"/>
</dbReference>
<dbReference type="GO" id="GO:0060395">
    <property type="term" value="P:SMAD protein signal transduction"/>
    <property type="evidence" value="ECO:0007669"/>
    <property type="project" value="TreeGrafter"/>
</dbReference>
<dbReference type="GO" id="GO:0046872">
    <property type="term" value="F:metal ion binding"/>
    <property type="evidence" value="ECO:0007669"/>
    <property type="project" value="UniProtKB-KW"/>
</dbReference>
<dbReference type="SUPFAM" id="SSF56366">
    <property type="entry name" value="SMAD MH1 domain"/>
    <property type="match status" value="1"/>
</dbReference>
<dbReference type="PANTHER" id="PTHR13703:SF45">
    <property type="entry name" value="MOTHERS AGAINST DECAPENTAPLEGIC HOMOLOG"/>
    <property type="match status" value="1"/>
</dbReference>
<keyword evidence="2 9" id="KW-0963">Cytoplasm</keyword>
<dbReference type="InterPro" id="IPR001132">
    <property type="entry name" value="SMAD_dom_Dwarfin-type"/>
</dbReference>
<comment type="similarity">
    <text evidence="1 9">Belongs to the dwarfin/SMAD family.</text>
</comment>
<reference evidence="13 14" key="1">
    <citation type="submission" date="2020-11" db="EMBL/GenBank/DDBJ databases">
        <authorList>
            <person name="Wallbank WR R."/>
            <person name="Pardo Diaz C."/>
            <person name="Kozak K."/>
            <person name="Martin S."/>
            <person name="Jiggins C."/>
            <person name="Moest M."/>
            <person name="Warren A I."/>
            <person name="Generalovic N T."/>
            <person name="Byers J.R.P. K."/>
            <person name="Montejo-Kovacevich G."/>
            <person name="Yen C E."/>
        </authorList>
    </citation>
    <scope>NUCLEOTIDE SEQUENCE [LARGE SCALE GENOMIC DNA]</scope>
</reference>
<dbReference type="GO" id="GO:0071144">
    <property type="term" value="C:heteromeric SMAD protein complex"/>
    <property type="evidence" value="ECO:0007669"/>
    <property type="project" value="TreeGrafter"/>
</dbReference>
<protein>
    <recommendedName>
        <fullName evidence="9">Mothers against decapentaplegic homolog</fullName>
        <shortName evidence="9">MAD homolog</shortName>
        <shortName evidence="9">Mothers against DPP homolog</shortName>
    </recommendedName>
    <alternativeName>
        <fullName evidence="9">SMAD family member</fullName>
    </alternativeName>
</protein>
<evidence type="ECO:0000259" key="11">
    <source>
        <dbReference type="PROSITE" id="PS51075"/>
    </source>
</evidence>
<accession>A0A7R8V137</accession>
<comment type="subcellular location">
    <subcellularLocation>
        <location evidence="9">Cytoplasm</location>
    </subcellularLocation>
    <subcellularLocation>
        <location evidence="9">Nucleus</location>
    </subcellularLocation>
</comment>
<evidence type="ECO:0000256" key="7">
    <source>
        <dbReference type="ARBA" id="ARBA00023163"/>
    </source>
</evidence>
<dbReference type="SUPFAM" id="SSF49879">
    <property type="entry name" value="SMAD/FHA domain"/>
    <property type="match status" value="1"/>
</dbReference>
<dbReference type="GO" id="GO:0030154">
    <property type="term" value="P:cell differentiation"/>
    <property type="evidence" value="ECO:0007669"/>
    <property type="project" value="TreeGrafter"/>
</dbReference>
<dbReference type="InterPro" id="IPR017855">
    <property type="entry name" value="SMAD-like_dom_sf"/>
</dbReference>
<feature type="region of interest" description="Disordered" evidence="10">
    <location>
        <begin position="310"/>
        <end position="368"/>
    </location>
</feature>
<dbReference type="AlphaFoldDB" id="A0A7R8V137"/>
<dbReference type="Gene3D" id="2.60.200.10">
    <property type="match status" value="1"/>
</dbReference>
<evidence type="ECO:0000256" key="9">
    <source>
        <dbReference type="RuleBase" id="RU361195"/>
    </source>
</evidence>
<evidence type="ECO:0000256" key="4">
    <source>
        <dbReference type="ARBA" id="ARBA00022833"/>
    </source>
</evidence>
<feature type="compositionally biased region" description="Polar residues" evidence="10">
    <location>
        <begin position="351"/>
        <end position="368"/>
    </location>
</feature>
<dbReference type="GO" id="GO:0051239">
    <property type="term" value="P:regulation of multicellular organismal process"/>
    <property type="evidence" value="ECO:0007669"/>
    <property type="project" value="UniProtKB-ARBA"/>
</dbReference>
<dbReference type="PROSITE" id="PS51075">
    <property type="entry name" value="MH1"/>
    <property type="match status" value="1"/>
</dbReference>
<dbReference type="GO" id="GO:0000978">
    <property type="term" value="F:RNA polymerase II cis-regulatory region sequence-specific DNA binding"/>
    <property type="evidence" value="ECO:0007669"/>
    <property type="project" value="TreeGrafter"/>
</dbReference>
<keyword evidence="14" id="KW-1185">Reference proteome</keyword>
<evidence type="ECO:0000256" key="1">
    <source>
        <dbReference type="ARBA" id="ARBA00005545"/>
    </source>
</evidence>
<dbReference type="Gene3D" id="3.90.520.10">
    <property type="entry name" value="SMAD MH1 domain"/>
    <property type="match status" value="1"/>
</dbReference>
<dbReference type="GO" id="GO:0005737">
    <property type="term" value="C:cytoplasm"/>
    <property type="evidence" value="ECO:0007669"/>
    <property type="project" value="UniProtKB-SubCell"/>
</dbReference>
<dbReference type="PROSITE" id="PS51076">
    <property type="entry name" value="MH2"/>
    <property type="match status" value="1"/>
</dbReference>
<dbReference type="FunFam" id="2.60.200.10:FF:000002">
    <property type="entry name" value="Mothers against decapentaplegic homolog"/>
    <property type="match status" value="1"/>
</dbReference>
<dbReference type="CDD" id="cd10492">
    <property type="entry name" value="MH1_SMAD_4"/>
    <property type="match status" value="1"/>
</dbReference>
<evidence type="ECO:0000256" key="10">
    <source>
        <dbReference type="SAM" id="MobiDB-lite"/>
    </source>
</evidence>
<sequence>MVGLSVAENVYSNVRLHENLSGREMNSLPSSGASSSTSTSAPTSADACLSIVHSLMCHRQGGESEGFAKRAIESLVKKLKEKRDELDSLITAITTSGSHPSKCVTIQRTLDGRLQVAGRKGFPHVIYARIWRWPDLHKNELKHIKYCQFAFDLKCDSVCVNPYHYERVLSPGIDISVLSLQSGPSRLLKDEYTAGGSFGGGGFDIDGNEVAKLQHPVSMGTENYPPYAAGSGAPRQMNAFYSSCGSALLKIEPSEVGRNVWMVPPPRLPLHPHSMPSHTLTYSQQHAQPNCVQGQSFTTASSLPQNEQAITTQSNSVDHSTQQSHSGQSNGYYPPVLPESLAPDIQMSAPPASSVTQTNSHVGTNPKPQVQQLYSQTSTGNTLHGTWTGTSTLTYTQSMQPPDVRSQGGYYNNSLPGDYQSAPRLLSRQPAPEFWCSVAYFELDAQVGETFKVLSSKPNVIIDGYVDPSGGNRFCLGALSNVHRTEQSERARLHIGKGVQLDLRGEGDVWLRCLSENSVFVQSYYLDREAGRTPGDAVHKIYPAACIKVFDLRQCHRQMQSLASNAQAAAAAQAAAVAGLPAAQNNVSSRSLSVVAGIGVDDLRRLCILRLSFVKGWGPDYPRQSIKDTPCWIELHLHRALQLLDEVLHTMPIDGPRIVE</sequence>
<dbReference type="Pfam" id="PF03166">
    <property type="entry name" value="MH2"/>
    <property type="match status" value="1"/>
</dbReference>
<dbReference type="InterPro" id="IPR013019">
    <property type="entry name" value="MAD_homology_MH1"/>
</dbReference>
<feature type="compositionally biased region" description="Polar residues" evidence="10">
    <location>
        <begin position="310"/>
        <end position="331"/>
    </location>
</feature>
<evidence type="ECO:0000259" key="12">
    <source>
        <dbReference type="PROSITE" id="PS51076"/>
    </source>
</evidence>
<gene>
    <name evidence="13" type="ORF">HERILL_LOCUS12676</name>
</gene>
<dbReference type="Pfam" id="PF03165">
    <property type="entry name" value="MH1"/>
    <property type="match status" value="1"/>
</dbReference>
<evidence type="ECO:0000313" key="14">
    <source>
        <dbReference type="Proteomes" id="UP000594454"/>
    </source>
</evidence>
<evidence type="ECO:0000256" key="3">
    <source>
        <dbReference type="ARBA" id="ARBA00022723"/>
    </source>
</evidence>
<dbReference type="OrthoDB" id="5875866at2759"/>
<organism evidence="13 14">
    <name type="scientific">Hermetia illucens</name>
    <name type="common">Black soldier fly</name>
    <dbReference type="NCBI Taxonomy" id="343691"/>
    <lineage>
        <taxon>Eukaryota</taxon>
        <taxon>Metazoa</taxon>
        <taxon>Ecdysozoa</taxon>
        <taxon>Arthropoda</taxon>
        <taxon>Hexapoda</taxon>
        <taxon>Insecta</taxon>
        <taxon>Pterygota</taxon>
        <taxon>Neoptera</taxon>
        <taxon>Endopterygota</taxon>
        <taxon>Diptera</taxon>
        <taxon>Brachycera</taxon>
        <taxon>Stratiomyomorpha</taxon>
        <taxon>Stratiomyidae</taxon>
        <taxon>Hermetiinae</taxon>
        <taxon>Hermetia</taxon>
    </lineage>
</organism>
<keyword evidence="7 9" id="KW-0804">Transcription</keyword>
<keyword evidence="4" id="KW-0862">Zinc</keyword>
<dbReference type="InterPro" id="IPR008984">
    <property type="entry name" value="SMAD_FHA_dom_sf"/>
</dbReference>
<dbReference type="FunFam" id="3.90.520.10:FF:000002">
    <property type="entry name" value="Mothers against decapentaplegic homolog"/>
    <property type="match status" value="1"/>
</dbReference>
<dbReference type="EMBL" id="LR899013">
    <property type="protein sequence ID" value="CAD7090176.1"/>
    <property type="molecule type" value="Genomic_DNA"/>
</dbReference>
<feature type="domain" description="MH1" evidence="11">
    <location>
        <begin position="50"/>
        <end position="174"/>
    </location>
</feature>
<dbReference type="CDD" id="cd10498">
    <property type="entry name" value="MH2_SMAD_4"/>
    <property type="match status" value="1"/>
</dbReference>
<keyword evidence="3" id="KW-0479">Metal-binding</keyword>
<dbReference type="FunCoup" id="A0A7R8V137">
    <property type="interactions" value="2131"/>
</dbReference>
<dbReference type="InterPro" id="IPR013790">
    <property type="entry name" value="Dwarfin"/>
</dbReference>
<dbReference type="GO" id="GO:0009653">
    <property type="term" value="P:anatomical structure morphogenesis"/>
    <property type="evidence" value="ECO:0007669"/>
    <property type="project" value="TreeGrafter"/>
</dbReference>
<dbReference type="GO" id="GO:0050793">
    <property type="term" value="P:regulation of developmental process"/>
    <property type="evidence" value="ECO:0007669"/>
    <property type="project" value="UniProtKB-ARBA"/>
</dbReference>
<dbReference type="GO" id="GO:0070411">
    <property type="term" value="F:I-SMAD binding"/>
    <property type="evidence" value="ECO:0007669"/>
    <property type="project" value="TreeGrafter"/>
</dbReference>
<proteinExistence type="inferred from homology"/>
<keyword evidence="5 9" id="KW-0805">Transcription regulation</keyword>
<feature type="domain" description="MH2" evidence="12">
    <location>
        <begin position="435"/>
        <end position="660"/>
    </location>
</feature>
<dbReference type="PANTHER" id="PTHR13703">
    <property type="entry name" value="SMAD"/>
    <property type="match status" value="1"/>
</dbReference>
<dbReference type="SMART" id="SM00524">
    <property type="entry name" value="DWB"/>
    <property type="match status" value="1"/>
</dbReference>
<evidence type="ECO:0000256" key="2">
    <source>
        <dbReference type="ARBA" id="ARBA00022490"/>
    </source>
</evidence>
<evidence type="ECO:0000256" key="5">
    <source>
        <dbReference type="ARBA" id="ARBA00023015"/>
    </source>
</evidence>
<evidence type="ECO:0000256" key="6">
    <source>
        <dbReference type="ARBA" id="ARBA00023125"/>
    </source>
</evidence>
<dbReference type="GO" id="GO:0040024">
    <property type="term" value="P:dauer larval development"/>
    <property type="evidence" value="ECO:0007669"/>
    <property type="project" value="UniProtKB-ARBA"/>
</dbReference>
<dbReference type="GO" id="GO:0000981">
    <property type="term" value="F:DNA-binding transcription factor activity, RNA polymerase II-specific"/>
    <property type="evidence" value="ECO:0007669"/>
    <property type="project" value="TreeGrafter"/>
</dbReference>
<dbReference type="SMART" id="SM00523">
    <property type="entry name" value="DWA"/>
    <property type="match status" value="1"/>
</dbReference>
<dbReference type="InParanoid" id="A0A7R8V137"/>
<name>A0A7R8V137_HERIL</name>
<evidence type="ECO:0000313" key="13">
    <source>
        <dbReference type="EMBL" id="CAD7090176.1"/>
    </source>
</evidence>